<dbReference type="InterPro" id="IPR052712">
    <property type="entry name" value="Acid_resist_chaperone_HdeD"/>
</dbReference>
<feature type="transmembrane region" description="Helical" evidence="1">
    <location>
        <begin position="97"/>
        <end position="119"/>
    </location>
</feature>
<dbReference type="SUPFAM" id="SSF103473">
    <property type="entry name" value="MFS general substrate transporter"/>
    <property type="match status" value="1"/>
</dbReference>
<dbReference type="RefSeq" id="WP_238749308.1">
    <property type="nucleotide sequence ID" value="NZ_CAKLPZ010000001.1"/>
</dbReference>
<proteinExistence type="predicted"/>
<keyword evidence="1" id="KW-0472">Membrane</keyword>
<sequence length="201" mass="21922">MALIIQHNTRQLAHNWWAILLRGIVALLIAAVTFIVPEATLIALVVLFAVYALLDGVFLLVIGFRGRRERPRWWVQIVQGLLSIGAGIVALTNPQLVALFFLYLVAAWAIFTGATEIIAAIQLRKEIRGEWLLILSGLASVALGIILMALPAAGLLVWLYLIGGFALISGILLIVLALRMRKLDAPAVTVEEVEVIRTSGE</sequence>
<feature type="transmembrane region" description="Helical" evidence="1">
    <location>
        <begin position="131"/>
        <end position="150"/>
    </location>
</feature>
<keyword evidence="1" id="KW-1133">Transmembrane helix</keyword>
<evidence type="ECO:0000313" key="3">
    <source>
        <dbReference type="Proteomes" id="UP000837803"/>
    </source>
</evidence>
<dbReference type="Pfam" id="PF03729">
    <property type="entry name" value="DUF308"/>
    <property type="match status" value="1"/>
</dbReference>
<dbReference type="EMBL" id="CAKLPZ010000001">
    <property type="protein sequence ID" value="CAH0999111.1"/>
    <property type="molecule type" value="Genomic_DNA"/>
</dbReference>
<evidence type="ECO:0008006" key="4">
    <source>
        <dbReference type="Google" id="ProtNLM"/>
    </source>
</evidence>
<gene>
    <name evidence="2" type="ORF">LEM8419_00407</name>
</gene>
<feature type="transmembrane region" description="Helical" evidence="1">
    <location>
        <begin position="156"/>
        <end position="178"/>
    </location>
</feature>
<reference evidence="2" key="1">
    <citation type="submission" date="2021-12" db="EMBL/GenBank/DDBJ databases">
        <authorList>
            <person name="Rodrigo-Torres L."/>
            <person name="Arahal R. D."/>
            <person name="Lucena T."/>
        </authorList>
    </citation>
    <scope>NUCLEOTIDE SEQUENCE</scope>
    <source>
        <strain evidence="2">CECT 8419</strain>
    </source>
</reference>
<keyword evidence="3" id="KW-1185">Reference proteome</keyword>
<organism evidence="2 3">
    <name type="scientific">Neolewinella maritima</name>
    <dbReference type="NCBI Taxonomy" id="1383882"/>
    <lineage>
        <taxon>Bacteria</taxon>
        <taxon>Pseudomonadati</taxon>
        <taxon>Bacteroidota</taxon>
        <taxon>Saprospiria</taxon>
        <taxon>Saprospirales</taxon>
        <taxon>Lewinellaceae</taxon>
        <taxon>Neolewinella</taxon>
    </lineage>
</organism>
<dbReference type="Proteomes" id="UP000837803">
    <property type="component" value="Unassembled WGS sequence"/>
</dbReference>
<evidence type="ECO:0000256" key="1">
    <source>
        <dbReference type="SAM" id="Phobius"/>
    </source>
</evidence>
<name>A0ABN8EZ42_9BACT</name>
<dbReference type="PANTHER" id="PTHR34989">
    <property type="entry name" value="PROTEIN HDED"/>
    <property type="match status" value="1"/>
</dbReference>
<protein>
    <recommendedName>
        <fullName evidence="4">HdeD family acid-resistance protein</fullName>
    </recommendedName>
</protein>
<comment type="caution">
    <text evidence="2">The sequence shown here is derived from an EMBL/GenBank/DDBJ whole genome shotgun (WGS) entry which is preliminary data.</text>
</comment>
<accession>A0ABN8EZ42</accession>
<dbReference type="InterPro" id="IPR036259">
    <property type="entry name" value="MFS_trans_sf"/>
</dbReference>
<dbReference type="PANTHER" id="PTHR34989:SF1">
    <property type="entry name" value="PROTEIN HDED"/>
    <property type="match status" value="1"/>
</dbReference>
<keyword evidence="1" id="KW-0812">Transmembrane</keyword>
<feature type="transmembrane region" description="Helical" evidence="1">
    <location>
        <begin position="73"/>
        <end position="91"/>
    </location>
</feature>
<dbReference type="InterPro" id="IPR005325">
    <property type="entry name" value="DUF308_memb"/>
</dbReference>
<feature type="transmembrane region" description="Helical" evidence="1">
    <location>
        <begin position="12"/>
        <end position="35"/>
    </location>
</feature>
<feature type="transmembrane region" description="Helical" evidence="1">
    <location>
        <begin position="41"/>
        <end position="61"/>
    </location>
</feature>
<evidence type="ECO:0000313" key="2">
    <source>
        <dbReference type="EMBL" id="CAH0999111.1"/>
    </source>
</evidence>